<feature type="domain" description="Cytochrome c assembly protein" evidence="7">
    <location>
        <begin position="261"/>
        <end position="393"/>
    </location>
</feature>
<gene>
    <name evidence="8" type="primary">ccsB</name>
    <name evidence="8" type="ORF">H9650_10080</name>
</gene>
<dbReference type="Pfam" id="PF01578">
    <property type="entry name" value="Cytochrom_C_asm"/>
    <property type="match status" value="2"/>
</dbReference>
<evidence type="ECO:0000313" key="9">
    <source>
        <dbReference type="Proteomes" id="UP000640786"/>
    </source>
</evidence>
<reference evidence="8 9" key="1">
    <citation type="submission" date="2020-08" db="EMBL/GenBank/DDBJ databases">
        <title>A Genomic Blueprint of the Chicken Gut Microbiome.</title>
        <authorList>
            <person name="Gilroy R."/>
            <person name="Ravi A."/>
            <person name="Getino M."/>
            <person name="Pursley I."/>
            <person name="Horton D.L."/>
            <person name="Alikhan N.-F."/>
            <person name="Baker D."/>
            <person name="Gharbi K."/>
            <person name="Hall N."/>
            <person name="Watson M."/>
            <person name="Adriaenssens E.M."/>
            <person name="Foster-Nyarko E."/>
            <person name="Jarju S."/>
            <person name="Secka A."/>
            <person name="Antonio M."/>
            <person name="Oren A."/>
            <person name="Chaudhuri R."/>
            <person name="La Ragione R.M."/>
            <person name="Hildebrand F."/>
            <person name="Pallen M.J."/>
        </authorList>
    </citation>
    <scope>NUCLEOTIDE SEQUENCE [LARGE SCALE GENOMIC DNA]</scope>
    <source>
        <strain evidence="8 9">Sa2BUA9</strain>
    </source>
</reference>
<keyword evidence="5 6" id="KW-0472">Membrane</keyword>
<evidence type="ECO:0000259" key="7">
    <source>
        <dbReference type="Pfam" id="PF01578"/>
    </source>
</evidence>
<dbReference type="InterPro" id="IPR002541">
    <property type="entry name" value="Cyt_c_assembly"/>
</dbReference>
<keyword evidence="9" id="KW-1185">Reference proteome</keyword>
<protein>
    <submittedName>
        <fullName evidence="8">C-type cytochrome biogenesis protein CcsB</fullName>
    </submittedName>
</protein>
<feature type="transmembrane region" description="Helical" evidence="6">
    <location>
        <begin position="42"/>
        <end position="64"/>
    </location>
</feature>
<sequence>MSFDSLTSISSASLYLAFILYLIAILPFGFAIRSKKKTATTLALSLTVFGFVAQLNYFVLRWIASGHAPVSNLYEFMTFFGLMLVGGFFLVYYLYRQVVIGLFLMPIAILIIAYGSMFSKEITPLIPALQSNWLTIHVITVAIASAILSLSFVTGLIYLIKQVDHNKKGASTFFLEFVLYQLIVVLGFVTISGIFGFLHYNASYQFVNQQGNQETYQYSLPAIVTPNNALPIDDSGEELKGKFSGLVQIPVIFDAAKLNTLIWSYFIGSILYILIRLFSRKSISKLLQPLTQKVNLTLMDEISYRVIVIGFPLFALGGLFFAMIWAHLAWSRFWGWDPKEVWALITFLFYTAFLHLRINRGWDGERTAWLAIIGFGTIMFNQIFVNLVIAGLHSYA</sequence>
<organism evidence="8 9">
    <name type="scientific">Psychrobacillus faecigallinarum</name>
    <dbReference type="NCBI Taxonomy" id="2762235"/>
    <lineage>
        <taxon>Bacteria</taxon>
        <taxon>Bacillati</taxon>
        <taxon>Bacillota</taxon>
        <taxon>Bacilli</taxon>
        <taxon>Bacillales</taxon>
        <taxon>Bacillaceae</taxon>
        <taxon>Psychrobacillus</taxon>
    </lineage>
</organism>
<dbReference type="EMBL" id="JACSQO010000004">
    <property type="protein sequence ID" value="MBD7944463.1"/>
    <property type="molecule type" value="Genomic_DNA"/>
</dbReference>
<feature type="domain" description="Cytochrome c assembly protein" evidence="7">
    <location>
        <begin position="70"/>
        <end position="201"/>
    </location>
</feature>
<feature type="transmembrane region" description="Helical" evidence="6">
    <location>
        <begin position="260"/>
        <end position="278"/>
    </location>
</feature>
<feature type="transmembrane region" description="Helical" evidence="6">
    <location>
        <begin position="368"/>
        <end position="392"/>
    </location>
</feature>
<evidence type="ECO:0000256" key="4">
    <source>
        <dbReference type="ARBA" id="ARBA00022989"/>
    </source>
</evidence>
<feature type="transmembrane region" description="Helical" evidence="6">
    <location>
        <begin position="12"/>
        <end position="30"/>
    </location>
</feature>
<evidence type="ECO:0000313" key="8">
    <source>
        <dbReference type="EMBL" id="MBD7944463.1"/>
    </source>
</evidence>
<dbReference type="InterPro" id="IPR045062">
    <property type="entry name" value="Cyt_c_biogenesis_CcsA/CcmC"/>
</dbReference>
<feature type="transmembrane region" description="Helical" evidence="6">
    <location>
        <begin position="76"/>
        <end position="95"/>
    </location>
</feature>
<dbReference type="InterPro" id="IPR017562">
    <property type="entry name" value="Cyt_c_biogenesis_CcsA"/>
</dbReference>
<comment type="subcellular location">
    <subcellularLocation>
        <location evidence="1">Membrane</location>
        <topology evidence="1">Multi-pass membrane protein</topology>
    </subcellularLocation>
</comment>
<keyword evidence="4 6" id="KW-1133">Transmembrane helix</keyword>
<dbReference type="PANTHER" id="PTHR30071:SF1">
    <property type="entry name" value="CYTOCHROME B_B6 PROTEIN-RELATED"/>
    <property type="match status" value="1"/>
</dbReference>
<evidence type="ECO:0000256" key="3">
    <source>
        <dbReference type="ARBA" id="ARBA00022748"/>
    </source>
</evidence>
<evidence type="ECO:0000256" key="5">
    <source>
        <dbReference type="ARBA" id="ARBA00023136"/>
    </source>
</evidence>
<accession>A0ABR8R9I7</accession>
<comment type="caution">
    <text evidence="8">The sequence shown here is derived from an EMBL/GenBank/DDBJ whole genome shotgun (WGS) entry which is preliminary data.</text>
</comment>
<feature type="transmembrane region" description="Helical" evidence="6">
    <location>
        <begin position="138"/>
        <end position="160"/>
    </location>
</feature>
<feature type="transmembrane region" description="Helical" evidence="6">
    <location>
        <begin position="100"/>
        <end position="118"/>
    </location>
</feature>
<keyword evidence="3" id="KW-0201">Cytochrome c-type biogenesis</keyword>
<feature type="transmembrane region" description="Helical" evidence="6">
    <location>
        <begin position="340"/>
        <end position="356"/>
    </location>
</feature>
<evidence type="ECO:0000256" key="2">
    <source>
        <dbReference type="ARBA" id="ARBA00022692"/>
    </source>
</evidence>
<dbReference type="Proteomes" id="UP000640786">
    <property type="component" value="Unassembled WGS sequence"/>
</dbReference>
<name>A0ABR8R9I7_9BACI</name>
<evidence type="ECO:0000256" key="1">
    <source>
        <dbReference type="ARBA" id="ARBA00004141"/>
    </source>
</evidence>
<dbReference type="RefSeq" id="WP_191697109.1">
    <property type="nucleotide sequence ID" value="NZ_JACSQO010000004.1"/>
</dbReference>
<evidence type="ECO:0000256" key="6">
    <source>
        <dbReference type="SAM" id="Phobius"/>
    </source>
</evidence>
<dbReference type="PANTHER" id="PTHR30071">
    <property type="entry name" value="HEME EXPORTER PROTEIN C"/>
    <property type="match status" value="1"/>
</dbReference>
<proteinExistence type="predicted"/>
<feature type="transmembrane region" description="Helical" evidence="6">
    <location>
        <begin position="306"/>
        <end position="328"/>
    </location>
</feature>
<keyword evidence="2 6" id="KW-0812">Transmembrane</keyword>
<feature type="transmembrane region" description="Helical" evidence="6">
    <location>
        <begin position="172"/>
        <end position="198"/>
    </location>
</feature>
<dbReference type="NCBIfam" id="TIGR03144">
    <property type="entry name" value="cytochr_II_ccsB"/>
    <property type="match status" value="1"/>
</dbReference>